<dbReference type="EMBL" id="PKPP01000164">
    <property type="protein sequence ID" value="PWA96705.1"/>
    <property type="molecule type" value="Genomic_DNA"/>
</dbReference>
<protein>
    <submittedName>
        <fullName evidence="1">Uncharacterized protein</fullName>
    </submittedName>
</protein>
<evidence type="ECO:0000313" key="1">
    <source>
        <dbReference type="EMBL" id="PWA96705.1"/>
    </source>
</evidence>
<reference evidence="1 2" key="1">
    <citation type="journal article" date="2018" name="Mol. Plant">
        <title>The genome of Artemisia annua provides insight into the evolution of Asteraceae family and artemisinin biosynthesis.</title>
        <authorList>
            <person name="Shen Q."/>
            <person name="Zhang L."/>
            <person name="Liao Z."/>
            <person name="Wang S."/>
            <person name="Yan T."/>
            <person name="Shi P."/>
            <person name="Liu M."/>
            <person name="Fu X."/>
            <person name="Pan Q."/>
            <person name="Wang Y."/>
            <person name="Lv Z."/>
            <person name="Lu X."/>
            <person name="Zhang F."/>
            <person name="Jiang W."/>
            <person name="Ma Y."/>
            <person name="Chen M."/>
            <person name="Hao X."/>
            <person name="Li L."/>
            <person name="Tang Y."/>
            <person name="Lv G."/>
            <person name="Zhou Y."/>
            <person name="Sun X."/>
            <person name="Brodelius P.E."/>
            <person name="Rose J.K.C."/>
            <person name="Tang K."/>
        </authorList>
    </citation>
    <scope>NUCLEOTIDE SEQUENCE [LARGE SCALE GENOMIC DNA]</scope>
    <source>
        <strain evidence="2">cv. Huhao1</strain>
        <tissue evidence="1">Leaf</tissue>
    </source>
</reference>
<proteinExistence type="predicted"/>
<gene>
    <name evidence="1" type="ORF">CTI12_AA036280</name>
</gene>
<name>A0A2U1QFD8_ARTAN</name>
<accession>A0A2U1QFD8</accession>
<dbReference type="AlphaFoldDB" id="A0A2U1QFD8"/>
<dbReference type="Proteomes" id="UP000245207">
    <property type="component" value="Unassembled WGS sequence"/>
</dbReference>
<organism evidence="1 2">
    <name type="scientific">Artemisia annua</name>
    <name type="common">Sweet wormwood</name>
    <dbReference type="NCBI Taxonomy" id="35608"/>
    <lineage>
        <taxon>Eukaryota</taxon>
        <taxon>Viridiplantae</taxon>
        <taxon>Streptophyta</taxon>
        <taxon>Embryophyta</taxon>
        <taxon>Tracheophyta</taxon>
        <taxon>Spermatophyta</taxon>
        <taxon>Magnoliopsida</taxon>
        <taxon>eudicotyledons</taxon>
        <taxon>Gunneridae</taxon>
        <taxon>Pentapetalae</taxon>
        <taxon>asterids</taxon>
        <taxon>campanulids</taxon>
        <taxon>Asterales</taxon>
        <taxon>Asteraceae</taxon>
        <taxon>Asteroideae</taxon>
        <taxon>Anthemideae</taxon>
        <taxon>Artemisiinae</taxon>
        <taxon>Artemisia</taxon>
    </lineage>
</organism>
<comment type="caution">
    <text evidence="1">The sequence shown here is derived from an EMBL/GenBank/DDBJ whole genome shotgun (WGS) entry which is preliminary data.</text>
</comment>
<keyword evidence="2" id="KW-1185">Reference proteome</keyword>
<sequence>MVSTPNFDELKVACGSDEVKHCFKFLFVQEESEHSGFIRKLVEWCDGLHDKIAKFADLMQEGQSFSHFDIPAMDGMECLAEAQAKNGEILQALLGVLDLAREAREDKRRHVMVMEVHD</sequence>
<evidence type="ECO:0000313" key="2">
    <source>
        <dbReference type="Proteomes" id="UP000245207"/>
    </source>
</evidence>